<sequence>MIQLTSGMRFRSKELLTCASSVSGSSASPGPSPLLFFWFFQRPMWTGGIFLHKLAAFLVLSSSSSSLPWDSQLDQFSRAATVRGGPDTVRHPRMMPPTQVHTQTRRVPGRNLSPAEAPLPGLKPIHDPPQVFTVLRGGEPDMLDISPRNASRQNRNQGTVPVNATAGAPRC</sequence>
<feature type="compositionally biased region" description="Polar residues" evidence="1">
    <location>
        <begin position="148"/>
        <end position="162"/>
    </location>
</feature>
<evidence type="ECO:0000313" key="3">
    <source>
        <dbReference type="Proteomes" id="UP000717696"/>
    </source>
</evidence>
<feature type="region of interest" description="Disordered" evidence="1">
    <location>
        <begin position="147"/>
        <end position="171"/>
    </location>
</feature>
<reference evidence="2" key="1">
    <citation type="journal article" date="2021" name="Nat. Commun.">
        <title>Genetic determinants of endophytism in the Arabidopsis root mycobiome.</title>
        <authorList>
            <person name="Mesny F."/>
            <person name="Miyauchi S."/>
            <person name="Thiergart T."/>
            <person name="Pickel B."/>
            <person name="Atanasova L."/>
            <person name="Karlsson M."/>
            <person name="Huettel B."/>
            <person name="Barry K.W."/>
            <person name="Haridas S."/>
            <person name="Chen C."/>
            <person name="Bauer D."/>
            <person name="Andreopoulos W."/>
            <person name="Pangilinan J."/>
            <person name="LaButti K."/>
            <person name="Riley R."/>
            <person name="Lipzen A."/>
            <person name="Clum A."/>
            <person name="Drula E."/>
            <person name="Henrissat B."/>
            <person name="Kohler A."/>
            <person name="Grigoriev I.V."/>
            <person name="Martin F.M."/>
            <person name="Hacquard S."/>
        </authorList>
    </citation>
    <scope>NUCLEOTIDE SEQUENCE</scope>
    <source>
        <strain evidence="2">MPI-CAGE-AT-0021</strain>
    </source>
</reference>
<proteinExistence type="predicted"/>
<protein>
    <submittedName>
        <fullName evidence="2">Uncharacterized protein</fullName>
    </submittedName>
</protein>
<comment type="caution">
    <text evidence="2">The sequence shown here is derived from an EMBL/GenBank/DDBJ whole genome shotgun (WGS) entry which is preliminary data.</text>
</comment>
<feature type="region of interest" description="Disordered" evidence="1">
    <location>
        <begin position="83"/>
        <end position="111"/>
    </location>
</feature>
<dbReference type="Proteomes" id="UP000717696">
    <property type="component" value="Unassembled WGS sequence"/>
</dbReference>
<evidence type="ECO:0000313" key="2">
    <source>
        <dbReference type="EMBL" id="KAH7151862.1"/>
    </source>
</evidence>
<gene>
    <name evidence="2" type="ORF">B0J13DRAFT_250252</name>
</gene>
<dbReference type="EMBL" id="JAGMUU010000005">
    <property type="protein sequence ID" value="KAH7151862.1"/>
    <property type="molecule type" value="Genomic_DNA"/>
</dbReference>
<accession>A0A9P9F398</accession>
<evidence type="ECO:0000256" key="1">
    <source>
        <dbReference type="SAM" id="MobiDB-lite"/>
    </source>
</evidence>
<organism evidence="2 3">
    <name type="scientific">Dactylonectria estremocensis</name>
    <dbReference type="NCBI Taxonomy" id="1079267"/>
    <lineage>
        <taxon>Eukaryota</taxon>
        <taxon>Fungi</taxon>
        <taxon>Dikarya</taxon>
        <taxon>Ascomycota</taxon>
        <taxon>Pezizomycotina</taxon>
        <taxon>Sordariomycetes</taxon>
        <taxon>Hypocreomycetidae</taxon>
        <taxon>Hypocreales</taxon>
        <taxon>Nectriaceae</taxon>
        <taxon>Dactylonectria</taxon>
    </lineage>
</organism>
<keyword evidence="3" id="KW-1185">Reference proteome</keyword>
<dbReference type="AlphaFoldDB" id="A0A9P9F398"/>
<name>A0A9P9F398_9HYPO</name>